<protein>
    <submittedName>
        <fullName evidence="1">Uncharacterized protein</fullName>
    </submittedName>
</protein>
<reference evidence="1" key="1">
    <citation type="submission" date="2021-02" db="EMBL/GenBank/DDBJ databases">
        <authorList>
            <person name="Nowell W R."/>
        </authorList>
    </citation>
    <scope>NUCLEOTIDE SEQUENCE</scope>
</reference>
<comment type="caution">
    <text evidence="1">The sequence shown here is derived from an EMBL/GenBank/DDBJ whole genome shotgun (WGS) entry which is preliminary data.</text>
</comment>
<accession>A0A815RAL8</accession>
<dbReference type="OrthoDB" id="428346at2759"/>
<dbReference type="EMBL" id="CAJNOW010006100">
    <property type="protein sequence ID" value="CAF1474859.1"/>
    <property type="molecule type" value="Genomic_DNA"/>
</dbReference>
<dbReference type="Pfam" id="PF03269">
    <property type="entry name" value="DUF268"/>
    <property type="match status" value="1"/>
</dbReference>
<proteinExistence type="predicted"/>
<organism evidence="1 2">
    <name type="scientific">Rotaria magnacalcarata</name>
    <dbReference type="NCBI Taxonomy" id="392030"/>
    <lineage>
        <taxon>Eukaryota</taxon>
        <taxon>Metazoa</taxon>
        <taxon>Spiralia</taxon>
        <taxon>Gnathifera</taxon>
        <taxon>Rotifera</taxon>
        <taxon>Eurotatoria</taxon>
        <taxon>Bdelloidea</taxon>
        <taxon>Philodinida</taxon>
        <taxon>Philodinidae</taxon>
        <taxon>Rotaria</taxon>
    </lineage>
</organism>
<dbReference type="AlphaFoldDB" id="A0A815RAL8"/>
<name>A0A815RAL8_9BILA</name>
<dbReference type="InterPro" id="IPR004951">
    <property type="entry name" value="DUF268_CAE_spp"/>
</dbReference>
<evidence type="ECO:0000313" key="2">
    <source>
        <dbReference type="Proteomes" id="UP000663834"/>
    </source>
</evidence>
<evidence type="ECO:0000313" key="1">
    <source>
        <dbReference type="EMBL" id="CAF1474859.1"/>
    </source>
</evidence>
<dbReference type="Proteomes" id="UP000663834">
    <property type="component" value="Unassembled WGS sequence"/>
</dbReference>
<sequence length="378" mass="43662">MKIKVNNYTVYFRTLIFLAISIALFVGERLNYNIFRPKRLSIHELYRYARLISINGSIDPPCNSNRSIYICAGYCPWTNTENDELVSCAFLARIVNSDFARYNIYCTPDVDQCPTYNAWLKDSLPQTHQHINKVPDHLLANFTLDYTIPIDYTMQDFRQADTLPMNWTVEVIEQFRKQVRTRKAFGTYNNKDIYPVLDKYASLAITDKKCAVVGTENPWIEAALLEYNASSVTTIEYATIYSNVPRLVTVTPMQFARKQQNERKERQLFDSVWSYSSLEHDGLGRYRDPLNAYGDFQTMVKISCILKPGGFLFLGVPLNVQDFTQFNLHRLYGPIRLRFLYRNFHVIEVLGSGLAKGRGDWTAQSFVALQNKIGCKST</sequence>
<gene>
    <name evidence="1" type="ORF">KQP761_LOCUS13245</name>
</gene>